<dbReference type="Proteomes" id="UP001152607">
    <property type="component" value="Unassembled WGS sequence"/>
</dbReference>
<accession>A0A9W4U365</accession>
<reference evidence="1" key="1">
    <citation type="submission" date="2023-01" db="EMBL/GenBank/DDBJ databases">
        <authorList>
            <person name="Van Ghelder C."/>
            <person name="Rancurel C."/>
        </authorList>
    </citation>
    <scope>NUCLEOTIDE SEQUENCE</scope>
    <source>
        <strain evidence="1">CNCM I-4278</strain>
    </source>
</reference>
<sequence>MSVFPLHISHGWRARLPFPVFLLRAPSNPPSNVHVRLGPSGAGAVPNRWNSILGVRDAFLRSPPSTPCMHSAFPCLGCLGSSALIPFPEPSPLSKRQAIARLHEILHGAAPPSVYTLLLPTNNRNE</sequence>
<evidence type="ECO:0000313" key="2">
    <source>
        <dbReference type="Proteomes" id="UP001152607"/>
    </source>
</evidence>
<proteinExistence type="predicted"/>
<dbReference type="EMBL" id="CAOQHR010000001">
    <property type="protein sequence ID" value="CAI6258660.1"/>
    <property type="molecule type" value="Genomic_DNA"/>
</dbReference>
<keyword evidence="2" id="KW-1185">Reference proteome</keyword>
<name>A0A9W4U365_9PLEO</name>
<evidence type="ECO:0000313" key="1">
    <source>
        <dbReference type="EMBL" id="CAI6258660.1"/>
    </source>
</evidence>
<organism evidence="1 2">
    <name type="scientific">Periconia digitata</name>
    <dbReference type="NCBI Taxonomy" id="1303443"/>
    <lineage>
        <taxon>Eukaryota</taxon>
        <taxon>Fungi</taxon>
        <taxon>Dikarya</taxon>
        <taxon>Ascomycota</taxon>
        <taxon>Pezizomycotina</taxon>
        <taxon>Dothideomycetes</taxon>
        <taxon>Pleosporomycetidae</taxon>
        <taxon>Pleosporales</taxon>
        <taxon>Massarineae</taxon>
        <taxon>Periconiaceae</taxon>
        <taxon>Periconia</taxon>
    </lineage>
</organism>
<protein>
    <submittedName>
        <fullName evidence="1">Uncharacterized protein</fullName>
    </submittedName>
</protein>
<comment type="caution">
    <text evidence="1">The sequence shown here is derived from an EMBL/GenBank/DDBJ whole genome shotgun (WGS) entry which is preliminary data.</text>
</comment>
<dbReference type="AlphaFoldDB" id="A0A9W4U365"/>
<gene>
    <name evidence="1" type="ORF">PDIGIT_LOCUS1256</name>
</gene>